<gene>
    <name evidence="1" type="ORF">I3517_09805</name>
</gene>
<evidence type="ECO:0000313" key="2">
    <source>
        <dbReference type="Proteomes" id="UP000627573"/>
    </source>
</evidence>
<dbReference type="Pfam" id="PF00534">
    <property type="entry name" value="Glycos_transf_1"/>
    <property type="match status" value="1"/>
</dbReference>
<organism evidence="1 2">
    <name type="scientific">Rhodococcus erythropolis</name>
    <name type="common">Arthrobacter picolinophilus</name>
    <dbReference type="NCBI Taxonomy" id="1833"/>
    <lineage>
        <taxon>Bacteria</taxon>
        <taxon>Bacillati</taxon>
        <taxon>Actinomycetota</taxon>
        <taxon>Actinomycetes</taxon>
        <taxon>Mycobacteriales</taxon>
        <taxon>Nocardiaceae</taxon>
        <taxon>Rhodococcus</taxon>
        <taxon>Rhodococcus erythropolis group</taxon>
    </lineage>
</organism>
<dbReference type="Pfam" id="PF13579">
    <property type="entry name" value="Glyco_trans_4_4"/>
    <property type="match status" value="1"/>
</dbReference>
<accession>A0A0E3VBN9</accession>
<sequence>MKYSPAMAPGRMLKISMVSVNADPLAPVGCSAAGAQNLHVDELSAALVRAGHDVTVFTRRAHVGGPDRVRARAGYSVDYLEAGPTHALPDAEILPHLGTFASILRAQWSTDRPDVVHSHFWMSGVATELATRSLGIPVLQTFHSLGSAAHRHLGAADDSPSERTHLEPLIARGATHVIATSSDEIFDLVRQGSPRSRTTMVPSGVDTEAFTPEGPAAKKTAPHRLICVGRLVEQKGFDVAVAALASLPDTELVVIGGPPVAQLSTDEVAIRLVKLAERLGVADRVQLLGRVPHRQLPKLMRSADALVCTPRYEPFGIAALEAMACGVPVVATPVGGLRDTVIDGLTGRRVPVNSPVETARAVRHLLDDEDEGAAFARQSRARACESYSWDHVATEVVRTYGRCVTAPPRARQHKGTHRSEVH</sequence>
<protein>
    <submittedName>
        <fullName evidence="1">Glycosyltransferase</fullName>
    </submittedName>
</protein>
<dbReference type="GO" id="GO:0016757">
    <property type="term" value="F:glycosyltransferase activity"/>
    <property type="evidence" value="ECO:0007669"/>
    <property type="project" value="InterPro"/>
</dbReference>
<keyword evidence="2" id="KW-1185">Reference proteome</keyword>
<keyword evidence="1" id="KW-0808">Transferase</keyword>
<dbReference type="RefSeq" id="WP_020906742.1">
    <property type="nucleotide sequence ID" value="NZ_AP018733.1"/>
</dbReference>
<dbReference type="Gene3D" id="3.40.50.2000">
    <property type="entry name" value="Glycogen Phosphorylase B"/>
    <property type="match status" value="2"/>
</dbReference>
<comment type="caution">
    <text evidence="1">The sequence shown here is derived from an EMBL/GenBank/DDBJ whole genome shotgun (WGS) entry which is preliminary data.</text>
</comment>
<dbReference type="PANTHER" id="PTHR12526">
    <property type="entry name" value="GLYCOSYLTRANSFERASE"/>
    <property type="match status" value="1"/>
</dbReference>
<dbReference type="EMBL" id="JAECSB010000030">
    <property type="protein sequence ID" value="MBH5142910.1"/>
    <property type="molecule type" value="Genomic_DNA"/>
</dbReference>
<evidence type="ECO:0000313" key="1">
    <source>
        <dbReference type="EMBL" id="MBH5142910.1"/>
    </source>
</evidence>
<name>A0A0E3VBN9_RHOER</name>
<dbReference type="SUPFAM" id="SSF53756">
    <property type="entry name" value="UDP-Glycosyltransferase/glycogen phosphorylase"/>
    <property type="match status" value="1"/>
</dbReference>
<dbReference type="InterPro" id="IPR001296">
    <property type="entry name" value="Glyco_trans_1"/>
</dbReference>
<dbReference type="PANTHER" id="PTHR12526:SF635">
    <property type="entry name" value="GLYCOSYL TRANSFERASE GROUP 1"/>
    <property type="match status" value="1"/>
</dbReference>
<proteinExistence type="predicted"/>
<dbReference type="InterPro" id="IPR028098">
    <property type="entry name" value="Glyco_trans_4-like_N"/>
</dbReference>
<dbReference type="KEGG" id="reb:XU06_07765"/>
<dbReference type="Proteomes" id="UP000627573">
    <property type="component" value="Unassembled WGS sequence"/>
</dbReference>
<dbReference type="OMA" id="SHFWMSG"/>
<reference evidence="1 2" key="1">
    <citation type="submission" date="2020-12" db="EMBL/GenBank/DDBJ databases">
        <title>Draft genome sequence of furan degrading bacterial strain FUR100.</title>
        <authorList>
            <person name="Woiski C."/>
        </authorList>
    </citation>
    <scope>NUCLEOTIDE SEQUENCE [LARGE SCALE GENOMIC DNA]</scope>
    <source>
        <strain evidence="1 2">FUR100</strain>
    </source>
</reference>
<dbReference type="GeneID" id="57488283"/>
<dbReference type="AlphaFoldDB" id="A0A0E3VBN9"/>